<dbReference type="GO" id="GO:0046873">
    <property type="term" value="F:metal ion transmembrane transporter activity"/>
    <property type="evidence" value="ECO:0007669"/>
    <property type="project" value="InterPro"/>
</dbReference>
<dbReference type="Proteomes" id="UP000256690">
    <property type="component" value="Unassembled WGS sequence"/>
</dbReference>
<dbReference type="STRING" id="1810919.A0A3D8QVW1"/>
<feature type="coiled-coil region" evidence="1">
    <location>
        <begin position="655"/>
        <end position="682"/>
    </location>
</feature>
<evidence type="ECO:0000313" key="5">
    <source>
        <dbReference type="Proteomes" id="UP000256690"/>
    </source>
</evidence>
<name>A0A3D8QVW1_9EURO</name>
<feature type="region of interest" description="Disordered" evidence="2">
    <location>
        <begin position="899"/>
        <end position="920"/>
    </location>
</feature>
<dbReference type="Gene3D" id="1.20.58.340">
    <property type="entry name" value="Magnesium transport protein CorA, transmembrane region"/>
    <property type="match status" value="1"/>
</dbReference>
<feature type="compositionally biased region" description="Basic and acidic residues" evidence="2">
    <location>
        <begin position="392"/>
        <end position="408"/>
    </location>
</feature>
<proteinExistence type="predicted"/>
<feature type="region of interest" description="Disordered" evidence="2">
    <location>
        <begin position="349"/>
        <end position="444"/>
    </location>
</feature>
<dbReference type="GeneID" id="38119919"/>
<keyword evidence="1" id="KW-0175">Coiled coil</keyword>
<feature type="transmembrane region" description="Helical" evidence="3">
    <location>
        <begin position="1370"/>
        <end position="1389"/>
    </location>
</feature>
<keyword evidence="3" id="KW-0812">Transmembrane</keyword>
<dbReference type="OrthoDB" id="5361176at2759"/>
<accession>A0A3D8QVW1</accession>
<feature type="region of interest" description="Disordered" evidence="2">
    <location>
        <begin position="19"/>
        <end position="56"/>
    </location>
</feature>
<dbReference type="RefSeq" id="XP_026599913.1">
    <property type="nucleotide sequence ID" value="XM_026751565.1"/>
</dbReference>
<evidence type="ECO:0000256" key="3">
    <source>
        <dbReference type="SAM" id="Phobius"/>
    </source>
</evidence>
<feature type="transmembrane region" description="Helical" evidence="3">
    <location>
        <begin position="1401"/>
        <end position="1425"/>
    </location>
</feature>
<comment type="caution">
    <text evidence="4">The sequence shown here is derived from an EMBL/GenBank/DDBJ whole genome shotgun (WGS) entry which is preliminary data.</text>
</comment>
<keyword evidence="3" id="KW-0472">Membrane</keyword>
<feature type="region of interest" description="Disordered" evidence="2">
    <location>
        <begin position="452"/>
        <end position="471"/>
    </location>
</feature>
<evidence type="ECO:0000256" key="1">
    <source>
        <dbReference type="SAM" id="Coils"/>
    </source>
</evidence>
<evidence type="ECO:0000256" key="2">
    <source>
        <dbReference type="SAM" id="MobiDB-lite"/>
    </source>
</evidence>
<organism evidence="4 5">
    <name type="scientific">Aspergillus mulundensis</name>
    <dbReference type="NCBI Taxonomy" id="1810919"/>
    <lineage>
        <taxon>Eukaryota</taxon>
        <taxon>Fungi</taxon>
        <taxon>Dikarya</taxon>
        <taxon>Ascomycota</taxon>
        <taxon>Pezizomycotina</taxon>
        <taxon>Eurotiomycetes</taxon>
        <taxon>Eurotiomycetidae</taxon>
        <taxon>Eurotiales</taxon>
        <taxon>Aspergillaceae</taxon>
        <taxon>Aspergillus</taxon>
        <taxon>Aspergillus subgen. Nidulantes</taxon>
    </lineage>
</organism>
<evidence type="ECO:0000313" key="4">
    <source>
        <dbReference type="EMBL" id="RDW65810.1"/>
    </source>
</evidence>
<keyword evidence="3" id="KW-1133">Transmembrane helix</keyword>
<dbReference type="Pfam" id="PF01544">
    <property type="entry name" value="CorA"/>
    <property type="match status" value="1"/>
</dbReference>
<keyword evidence="5" id="KW-1185">Reference proteome</keyword>
<reference evidence="4 5" key="1">
    <citation type="journal article" date="2018" name="IMA Fungus">
        <title>IMA Genome-F 9: Draft genome sequence of Annulohypoxylon stygium, Aspergillus mulundensis, Berkeleyomyces basicola (syn. Thielaviopsis basicola), Ceratocystis smalleyi, two Cercospora beticola strains, Coleophoma cylindrospora, Fusarium fracticaudum, Phialophora cf. hyalina, and Morchella septimelata.</title>
        <authorList>
            <person name="Wingfield B.D."/>
            <person name="Bills G.F."/>
            <person name="Dong Y."/>
            <person name="Huang W."/>
            <person name="Nel W.J."/>
            <person name="Swalarsk-Parry B.S."/>
            <person name="Vaghefi N."/>
            <person name="Wilken P.M."/>
            <person name="An Z."/>
            <person name="de Beer Z.W."/>
            <person name="De Vos L."/>
            <person name="Chen L."/>
            <person name="Duong T.A."/>
            <person name="Gao Y."/>
            <person name="Hammerbacher A."/>
            <person name="Kikkert J.R."/>
            <person name="Li Y."/>
            <person name="Li H."/>
            <person name="Li K."/>
            <person name="Li Q."/>
            <person name="Liu X."/>
            <person name="Ma X."/>
            <person name="Naidoo K."/>
            <person name="Pethybridge S.J."/>
            <person name="Sun J."/>
            <person name="Steenkamp E.T."/>
            <person name="van der Nest M.A."/>
            <person name="van Wyk S."/>
            <person name="Wingfield M.J."/>
            <person name="Xiong C."/>
            <person name="Yue Q."/>
            <person name="Zhang X."/>
        </authorList>
    </citation>
    <scope>NUCLEOTIDE SEQUENCE [LARGE SCALE GENOMIC DNA]</scope>
    <source>
        <strain evidence="4 5">DSM 5745</strain>
    </source>
</reference>
<feature type="compositionally biased region" description="Basic and acidic residues" evidence="2">
    <location>
        <begin position="31"/>
        <end position="42"/>
    </location>
</feature>
<dbReference type="EMBL" id="PVWQ01000013">
    <property type="protein sequence ID" value="RDW65810.1"/>
    <property type="molecule type" value="Genomic_DNA"/>
</dbReference>
<dbReference type="InterPro" id="IPR002523">
    <property type="entry name" value="MgTranspt_CorA/ZnTranspt_ZntB"/>
</dbReference>
<sequence>MPELQFDGLPRFSDPAFQRALILPPPPSSGPEEHEARPDPQDRTNAPRRHAPYVSFGDGTITATSGAFGSILRISQHVEQPGLGSNMIALDEAQALPPYCMVARADDLVSRAQLPGEGFGMRVERINGEHPVEDSTPPSLTFLGDKWPRIEYTINNALAFKVDLLCRNHMVVQRMRITNETPLPQVLSLEFNPRLVLRDLDYTSSELVLSSECLRGPHDCSLVFVPKCPPTATGPPLYVVVGLFKNRVAQELKGDSKQQVKHDMASKSTVEYVTVFKIQCRATGKRWDNFIISVNEVKRLFHAIPAQITNWEWPRAKQAHARWSLRRNLEHILGVCSIHIIPDHMHQESKTPLNSVDDDVAPSKPGFAEHNEGPQLTLETPEGNSYSVQGPDSDRLELREADEPPNDREIDDAASGVWGSDGNDEGPRIILDTPEGDRYSLQETNSYTFEIRKVDEPRKHRGNAPREPPNLVEEVSSPCVISLTCGDFSDHRVCISGSYFAFMFMLNMHQQAGLYKQRAMRGSEYDQAQDSQRRIHATCRGHLEWVSRLRPRAALSSNLWADGRRISNSLDASLPHDNPTNMPYQILKATEYLRVFTDREELIFVCRWLPRFIEEWVKHLRLTRNRLSPTWEHLQDLSDIPVYRLSDHAWIWKALHDIQELIRRVQEEKEKTQQEIETSRQQMTLKASEPSPTGVLDKFLRDVTALFPTLGRRRPSSIQALDFTVEDMRKQNIRRFTLENDVLKKRMLSVARTARETRFLFHSRDTVLYYGQTWGFISKDQSYLFEQLVKAQIQHDEEGIDESGWDNPLRYALALLMAHSNHQLDRDFEPDDMASHAMAIIQNSSSENGLYPGSLNPATKEPDLFDRELYRDFYFHCGFEIPYILLLVSSAAHHGNPLEELSTDDSTGDASASEQYGSLSKKKSTDLPKVIGRAIISETDDPAVHAERVAVLVQRSLKRQNPHGKLVDLSNIVDVPEEWLYKYPDFLDFEPPKLSEAESIIKNGQLLLGSKHSNPGNIVKQMENEFKLRERYTFVEDVRKSGKQHKRGGLPKTTKLETRSFKDLWDCLEKPRHALQAKKRFIYLRSIDPVRAMICCITSPESERLNLAQFFDRQGKSKPYLYDDTAVALNLWVTEVYLQFFHKWESGQKAPGQVTAMFGKLKPSGCSICLTSTFSGFRIVGDFFDRYWTCHYIDNDIGNDMDYDTRSVYRESDDWQQRKVLELILLSRILQKACTSTEEVLDEVESKPTSKQNSAYEDAYDNLEDRSPENLRECERVLLLLKKNLISLREVIDQWNVRESSQGRERPRWTRSDEQKYRKPIKQRRVVLEGHVRDVRAKEIHIEFLLGRVTSAQEAIRSKKSLRQAENITLFTYVTMFFLPAGLAVSIFSMNGIPSHAVVGWMILTAAVALVITASLLYGVIYHFYLLGKLWDSIVSVSRRSKPTFRRLGEALRGPDVGTSTKLSLKIALLPLSRLNDRAVEEDSAHKNV</sequence>
<dbReference type="GO" id="GO:0016020">
    <property type="term" value="C:membrane"/>
    <property type="evidence" value="ECO:0007669"/>
    <property type="project" value="InterPro"/>
</dbReference>
<gene>
    <name evidence="4" type="ORF">DSM5745_09549</name>
</gene>
<protein>
    <submittedName>
        <fullName evidence="4">Uncharacterized protein</fullName>
    </submittedName>
</protein>